<dbReference type="PANTHER" id="PTHR43319">
    <property type="entry name" value="BETA-LACTAMASE-RELATED"/>
    <property type="match status" value="1"/>
</dbReference>
<comment type="caution">
    <text evidence="2">The sequence shown here is derived from an EMBL/GenBank/DDBJ whole genome shotgun (WGS) entry which is preliminary data.</text>
</comment>
<dbReference type="Pfam" id="PF00144">
    <property type="entry name" value="Beta-lactamase"/>
    <property type="match status" value="1"/>
</dbReference>
<gene>
    <name evidence="2" type="ORF">G7Y82_01410</name>
</gene>
<dbReference type="PANTHER" id="PTHR43319:SF3">
    <property type="entry name" value="BETA-LACTAMASE-RELATED DOMAIN-CONTAINING PROTEIN"/>
    <property type="match status" value="1"/>
</dbReference>
<dbReference type="Gene3D" id="3.40.710.10">
    <property type="entry name" value="DD-peptidase/beta-lactamase superfamily"/>
    <property type="match status" value="1"/>
</dbReference>
<organism evidence="2 3">
    <name type="scientific">Solimonas marina</name>
    <dbReference type="NCBI Taxonomy" id="2714601"/>
    <lineage>
        <taxon>Bacteria</taxon>
        <taxon>Pseudomonadati</taxon>
        <taxon>Pseudomonadota</taxon>
        <taxon>Gammaproteobacteria</taxon>
        <taxon>Nevskiales</taxon>
        <taxon>Nevskiaceae</taxon>
        <taxon>Solimonas</taxon>
    </lineage>
</organism>
<proteinExistence type="predicted"/>
<protein>
    <submittedName>
        <fullName evidence="2">Beta-lactamase family protein</fullName>
    </submittedName>
</protein>
<dbReference type="InterPro" id="IPR052907">
    <property type="entry name" value="Beta-lactamase/esterase"/>
</dbReference>
<dbReference type="EMBL" id="JAAVXB010000001">
    <property type="protein sequence ID" value="NKF20954.1"/>
    <property type="molecule type" value="Genomic_DNA"/>
</dbReference>
<keyword evidence="3" id="KW-1185">Reference proteome</keyword>
<evidence type="ECO:0000259" key="1">
    <source>
        <dbReference type="Pfam" id="PF00144"/>
    </source>
</evidence>
<dbReference type="AlphaFoldDB" id="A0A969W6T0"/>
<dbReference type="SUPFAM" id="SSF56601">
    <property type="entry name" value="beta-lactamase/transpeptidase-like"/>
    <property type="match status" value="1"/>
</dbReference>
<name>A0A969W6T0_9GAMM</name>
<accession>A0A969W6T0</accession>
<sequence>MGRKLWHRVRVPDDLTAVVRIDREAEVDPRLAGMSVEGREAIWSSVEHLFRGAIHPAITVVLRRRGQVVLKRSVGCVRGNLADDDEVPVVMRPDSPVSLFSASKAISALLVHKLVDDGVLSLDDRVVDYVPEFGAHGKDRVTIRGLLAHRAGIPDVPELDPRPEMLHDWDRIIAMLCAAQPFDPDFGKQAYHALSAGFIVGEVVRRASGRELPALLDEWIARPLKLRYTTYGLKPELRHLAPTNAMTGPHPFWPVTTYVKHVVGVPFDAAVRASNDEAFLSSVVPAGNIYASADDVSRIFQMLLNGGELDGVRILRPETVADAIRPIGGVQFDRTLLVPLRYSPGFMLGQNPAGLFGPRSGDAFGHLGFVSVLCWADPSRDLSVALLNTGKSMAPTILTRMIGVLRAIAAHCPQQRA</sequence>
<dbReference type="RefSeq" id="WP_168146205.1">
    <property type="nucleotide sequence ID" value="NZ_JAAVXB010000001.1"/>
</dbReference>
<dbReference type="InterPro" id="IPR012338">
    <property type="entry name" value="Beta-lactam/transpept-like"/>
</dbReference>
<evidence type="ECO:0000313" key="2">
    <source>
        <dbReference type="EMBL" id="NKF20954.1"/>
    </source>
</evidence>
<dbReference type="Proteomes" id="UP000653472">
    <property type="component" value="Unassembled WGS sequence"/>
</dbReference>
<evidence type="ECO:0000313" key="3">
    <source>
        <dbReference type="Proteomes" id="UP000653472"/>
    </source>
</evidence>
<feature type="domain" description="Beta-lactamase-related" evidence="1">
    <location>
        <begin position="50"/>
        <end position="391"/>
    </location>
</feature>
<dbReference type="InterPro" id="IPR001466">
    <property type="entry name" value="Beta-lactam-related"/>
</dbReference>
<reference evidence="2" key="1">
    <citation type="submission" date="2020-03" db="EMBL/GenBank/DDBJ databases">
        <title>Solimonas marina sp. nov., isolated from deep seawater of the Pacific Ocean.</title>
        <authorList>
            <person name="Liu X."/>
            <person name="Lai Q."/>
            <person name="Sun F."/>
            <person name="Gai Y."/>
            <person name="Li G."/>
            <person name="Shao Z."/>
        </authorList>
    </citation>
    <scope>NUCLEOTIDE SEQUENCE</scope>
    <source>
        <strain evidence="2">C16B3</strain>
    </source>
</reference>